<sequence length="222" mass="24439">MEHTFQKPATDTTSREIAGIRTTLVTIKPDTLKSTITNLKTGSPANIRYVDCQCDKDNCGKAFQGALYLNVWFAEIAGKLFEKFIKQVPTTFDTLAKADMVVFYCVLGVARSPTTVVEYQKAVASSLGRNKDQLVVLLDGGMTAYNNQPQPVLSMWLRDWTLPSNGKVLAWGTHGQFGPKPVSEKSAQIGKPISQPPSKPSLQQVPQSDAQEYQVPLVYPET</sequence>
<comment type="caution">
    <text evidence="3">The sequence shown here is derived from an EMBL/GenBank/DDBJ whole genome shotgun (WGS) entry which is preliminary data.</text>
</comment>
<evidence type="ECO:0000313" key="4">
    <source>
        <dbReference type="Proteomes" id="UP000664521"/>
    </source>
</evidence>
<evidence type="ECO:0000313" key="3">
    <source>
        <dbReference type="EMBL" id="CAF9939301.1"/>
    </source>
</evidence>
<feature type="compositionally biased region" description="Polar residues" evidence="1">
    <location>
        <begin position="200"/>
        <end position="211"/>
    </location>
</feature>
<dbReference type="PROSITE" id="PS50206">
    <property type="entry name" value="RHODANESE_3"/>
    <property type="match status" value="1"/>
</dbReference>
<dbReference type="InterPro" id="IPR036873">
    <property type="entry name" value="Rhodanese-like_dom_sf"/>
</dbReference>
<feature type="domain" description="Rhodanese" evidence="2">
    <location>
        <begin position="81"/>
        <end position="154"/>
    </location>
</feature>
<organism evidence="3 4">
    <name type="scientific">Heterodermia speciosa</name>
    <dbReference type="NCBI Taxonomy" id="116794"/>
    <lineage>
        <taxon>Eukaryota</taxon>
        <taxon>Fungi</taxon>
        <taxon>Dikarya</taxon>
        <taxon>Ascomycota</taxon>
        <taxon>Pezizomycotina</taxon>
        <taxon>Lecanoromycetes</taxon>
        <taxon>OSLEUM clade</taxon>
        <taxon>Lecanoromycetidae</taxon>
        <taxon>Caliciales</taxon>
        <taxon>Physciaceae</taxon>
        <taxon>Heterodermia</taxon>
    </lineage>
</organism>
<proteinExistence type="predicted"/>
<reference evidence="3" key="1">
    <citation type="submission" date="2021-03" db="EMBL/GenBank/DDBJ databases">
        <authorList>
            <person name="Tagirdzhanova G."/>
        </authorList>
    </citation>
    <scope>NUCLEOTIDE SEQUENCE</scope>
</reference>
<gene>
    <name evidence="3" type="ORF">HETSPECPRED_001543</name>
</gene>
<dbReference type="Proteomes" id="UP000664521">
    <property type="component" value="Unassembled WGS sequence"/>
</dbReference>
<dbReference type="Gene3D" id="3.40.250.10">
    <property type="entry name" value="Rhodanese-like domain"/>
    <property type="match status" value="1"/>
</dbReference>
<evidence type="ECO:0000259" key="2">
    <source>
        <dbReference type="PROSITE" id="PS50206"/>
    </source>
</evidence>
<accession>A0A8H3PE44</accession>
<protein>
    <recommendedName>
        <fullName evidence="2">Rhodanese domain-containing protein</fullName>
    </recommendedName>
</protein>
<evidence type="ECO:0000256" key="1">
    <source>
        <dbReference type="SAM" id="MobiDB-lite"/>
    </source>
</evidence>
<dbReference type="OrthoDB" id="5408930at2759"/>
<dbReference type="EMBL" id="CAJPDS010000128">
    <property type="protein sequence ID" value="CAF9939301.1"/>
    <property type="molecule type" value="Genomic_DNA"/>
</dbReference>
<keyword evidence="4" id="KW-1185">Reference proteome</keyword>
<dbReference type="AlphaFoldDB" id="A0A8H3PE44"/>
<name>A0A8H3PE44_9LECA</name>
<dbReference type="SUPFAM" id="SSF52821">
    <property type="entry name" value="Rhodanese/Cell cycle control phosphatase"/>
    <property type="match status" value="1"/>
</dbReference>
<dbReference type="InterPro" id="IPR001763">
    <property type="entry name" value="Rhodanese-like_dom"/>
</dbReference>
<feature type="region of interest" description="Disordered" evidence="1">
    <location>
        <begin position="179"/>
        <end position="222"/>
    </location>
</feature>